<dbReference type="Proteomes" id="UP000189670">
    <property type="component" value="Unassembled WGS sequence"/>
</dbReference>
<dbReference type="EMBL" id="ATBP01001680">
    <property type="protein sequence ID" value="ETR66891.1"/>
    <property type="molecule type" value="Genomic_DNA"/>
</dbReference>
<dbReference type="AlphaFoldDB" id="A0A1V1NWF6"/>
<dbReference type="Pfam" id="PF18480">
    <property type="entry name" value="DUF5615"/>
    <property type="match status" value="1"/>
</dbReference>
<feature type="domain" description="DUF5615" evidence="1">
    <location>
        <begin position="4"/>
        <end position="112"/>
    </location>
</feature>
<sequence>MKIKLFIDEDMMSRSLLKGLRARGIDVLSVLDEQRVGLDDASQLEYSTQCDRVLCTSNIRDFYQLHIEYLEQNRNHAGIIFVPQKRFSVGEQIRRLLTLIATKSPDSMQSNIEFLSAW</sequence>
<proteinExistence type="predicted"/>
<evidence type="ECO:0000313" key="2">
    <source>
        <dbReference type="EMBL" id="ETR66891.1"/>
    </source>
</evidence>
<gene>
    <name evidence="2" type="ORF">OMM_12206</name>
</gene>
<evidence type="ECO:0000259" key="1">
    <source>
        <dbReference type="Pfam" id="PF18480"/>
    </source>
</evidence>
<organism evidence="2 3">
    <name type="scientific">Candidatus Magnetoglobus multicellularis str. Araruama</name>
    <dbReference type="NCBI Taxonomy" id="890399"/>
    <lineage>
        <taxon>Bacteria</taxon>
        <taxon>Pseudomonadati</taxon>
        <taxon>Thermodesulfobacteriota</taxon>
        <taxon>Desulfobacteria</taxon>
        <taxon>Desulfobacterales</taxon>
        <taxon>Desulfobacteraceae</taxon>
        <taxon>Candidatus Magnetoglobus</taxon>
    </lineage>
</organism>
<comment type="caution">
    <text evidence="2">The sequence shown here is derived from an EMBL/GenBank/DDBJ whole genome shotgun (WGS) entry which is preliminary data.</text>
</comment>
<reference evidence="3" key="1">
    <citation type="submission" date="2012-11" db="EMBL/GenBank/DDBJ databases">
        <authorList>
            <person name="Lucero-Rivera Y.E."/>
            <person name="Tovar-Ramirez D."/>
        </authorList>
    </citation>
    <scope>NUCLEOTIDE SEQUENCE [LARGE SCALE GENOMIC DNA]</scope>
    <source>
        <strain evidence="3">Araruama</strain>
    </source>
</reference>
<dbReference type="InterPro" id="IPR041049">
    <property type="entry name" value="DUF5615"/>
</dbReference>
<evidence type="ECO:0000313" key="3">
    <source>
        <dbReference type="Proteomes" id="UP000189670"/>
    </source>
</evidence>
<name>A0A1V1NWF6_9BACT</name>
<accession>A0A1V1NWF6</accession>
<protein>
    <recommendedName>
        <fullName evidence="1">DUF5615 domain-containing protein</fullName>
    </recommendedName>
</protein>